<dbReference type="EMBL" id="JADGJD010002027">
    <property type="protein sequence ID" value="KAJ3035616.1"/>
    <property type="molecule type" value="Genomic_DNA"/>
</dbReference>
<evidence type="ECO:0000313" key="4">
    <source>
        <dbReference type="EMBL" id="KAJ3035616.1"/>
    </source>
</evidence>
<feature type="coiled-coil region" evidence="1">
    <location>
        <begin position="229"/>
        <end position="263"/>
    </location>
</feature>
<comment type="caution">
    <text evidence="4">The sequence shown here is derived from an EMBL/GenBank/DDBJ whole genome shotgun (WGS) entry which is preliminary data.</text>
</comment>
<organism evidence="4 5">
    <name type="scientific">Rhizophlyctis rosea</name>
    <dbReference type="NCBI Taxonomy" id="64517"/>
    <lineage>
        <taxon>Eukaryota</taxon>
        <taxon>Fungi</taxon>
        <taxon>Fungi incertae sedis</taxon>
        <taxon>Chytridiomycota</taxon>
        <taxon>Chytridiomycota incertae sedis</taxon>
        <taxon>Chytridiomycetes</taxon>
        <taxon>Rhizophlyctidales</taxon>
        <taxon>Rhizophlyctidaceae</taxon>
        <taxon>Rhizophlyctis</taxon>
    </lineage>
</organism>
<reference evidence="4" key="1">
    <citation type="submission" date="2020-05" db="EMBL/GenBank/DDBJ databases">
        <title>Phylogenomic resolution of chytrid fungi.</title>
        <authorList>
            <person name="Stajich J.E."/>
            <person name="Amses K."/>
            <person name="Simmons R."/>
            <person name="Seto K."/>
            <person name="Myers J."/>
            <person name="Bonds A."/>
            <person name="Quandt C.A."/>
            <person name="Barry K."/>
            <person name="Liu P."/>
            <person name="Grigoriev I."/>
            <person name="Longcore J.E."/>
            <person name="James T.Y."/>
        </authorList>
    </citation>
    <scope>NUCLEOTIDE SEQUENCE</scope>
    <source>
        <strain evidence="4">JEL0318</strain>
    </source>
</reference>
<dbReference type="Proteomes" id="UP001212841">
    <property type="component" value="Unassembled WGS sequence"/>
</dbReference>
<evidence type="ECO:0000256" key="1">
    <source>
        <dbReference type="SAM" id="Coils"/>
    </source>
</evidence>
<keyword evidence="1" id="KW-0175">Coiled coil</keyword>
<dbReference type="Pfam" id="PF00069">
    <property type="entry name" value="Pkinase"/>
    <property type="match status" value="1"/>
</dbReference>
<dbReference type="InterPro" id="IPR011009">
    <property type="entry name" value="Kinase-like_dom_sf"/>
</dbReference>
<dbReference type="AlphaFoldDB" id="A0AAD5S1W9"/>
<dbReference type="InterPro" id="IPR000719">
    <property type="entry name" value="Prot_kinase_dom"/>
</dbReference>
<dbReference type="PANTHER" id="PTHR44167">
    <property type="entry name" value="OVARIAN-SPECIFIC SERINE/THREONINE-PROTEIN KINASE LOK-RELATED"/>
    <property type="match status" value="1"/>
</dbReference>
<name>A0AAD5S1W9_9FUNG</name>
<feature type="compositionally biased region" description="Basic and acidic residues" evidence="2">
    <location>
        <begin position="302"/>
        <end position="318"/>
    </location>
</feature>
<feature type="domain" description="Protein kinase" evidence="3">
    <location>
        <begin position="1"/>
        <end position="204"/>
    </location>
</feature>
<evidence type="ECO:0000256" key="2">
    <source>
        <dbReference type="SAM" id="MobiDB-lite"/>
    </source>
</evidence>
<feature type="non-terminal residue" evidence="4">
    <location>
        <position position="353"/>
    </location>
</feature>
<proteinExistence type="predicted"/>
<feature type="region of interest" description="Disordered" evidence="2">
    <location>
        <begin position="302"/>
        <end position="329"/>
    </location>
</feature>
<dbReference type="GO" id="GO:0005634">
    <property type="term" value="C:nucleus"/>
    <property type="evidence" value="ECO:0007669"/>
    <property type="project" value="TreeGrafter"/>
</dbReference>
<accession>A0AAD5S1W9</accession>
<gene>
    <name evidence="4" type="ORF">HK097_004159</name>
</gene>
<dbReference type="SMART" id="SM00220">
    <property type="entry name" value="S_TKc"/>
    <property type="match status" value="1"/>
</dbReference>
<dbReference type="GO" id="GO:0044773">
    <property type="term" value="P:mitotic DNA damage checkpoint signaling"/>
    <property type="evidence" value="ECO:0007669"/>
    <property type="project" value="TreeGrafter"/>
</dbReference>
<dbReference type="PROSITE" id="PS50011">
    <property type="entry name" value="PROTEIN_KINASE_DOM"/>
    <property type="match status" value="1"/>
</dbReference>
<dbReference type="Gene3D" id="1.10.510.10">
    <property type="entry name" value="Transferase(Phosphotransferase) domain 1"/>
    <property type="match status" value="1"/>
</dbReference>
<dbReference type="PROSITE" id="PS00108">
    <property type="entry name" value="PROTEIN_KINASE_ST"/>
    <property type="match status" value="1"/>
</dbReference>
<keyword evidence="5" id="KW-1185">Reference proteome</keyword>
<protein>
    <recommendedName>
        <fullName evidence="3">Protein kinase domain-containing protein</fullName>
    </recommendedName>
</protein>
<evidence type="ECO:0000259" key="3">
    <source>
        <dbReference type="PROSITE" id="PS50011"/>
    </source>
</evidence>
<dbReference type="GO" id="GO:0005524">
    <property type="term" value="F:ATP binding"/>
    <property type="evidence" value="ECO:0007669"/>
    <property type="project" value="InterPro"/>
</dbReference>
<dbReference type="InterPro" id="IPR008271">
    <property type="entry name" value="Ser/Thr_kinase_AS"/>
</dbReference>
<dbReference type="PANTHER" id="PTHR44167:SF24">
    <property type="entry name" value="SERINE_THREONINE-PROTEIN KINASE CHK2"/>
    <property type="match status" value="1"/>
</dbReference>
<dbReference type="GO" id="GO:0004674">
    <property type="term" value="F:protein serine/threonine kinase activity"/>
    <property type="evidence" value="ECO:0007669"/>
    <property type="project" value="TreeGrafter"/>
</dbReference>
<evidence type="ECO:0000313" key="5">
    <source>
        <dbReference type="Proteomes" id="UP001212841"/>
    </source>
</evidence>
<sequence>ELASCPHTPESYGVWCVEGTTYLLQEYVEGVDLHDLLYGSRLVENVVRDLFRQLLEALSAFKRHGLAHRDLKPDNILVRAVDGGLKVVDFGLAGNGWSGDGLAGCPDYQAPEVILGGRYDGPASDMWSAGLILYEVLHQRQPHDFDGMRWDPNDRQLFFWWLFRADLSADPGIDRDAADLIRKMLVVDPEHRISAVDALAHPFLSLTPLPPPTPTPPPTPPAPDLRSHLEAAKRTVKRLKGKVEKLEERGRKLEEKGEELEEKVGRLIGQLKGERARARKMAKTGREDLVSLKRERDVLIRRQHIREEAPPTRPRPLDGGRSGKKGGLLKGLKALGRKIKGWARGARVSPKPE</sequence>
<dbReference type="SUPFAM" id="SSF56112">
    <property type="entry name" value="Protein kinase-like (PK-like)"/>
    <property type="match status" value="1"/>
</dbReference>